<keyword evidence="1" id="KW-0812">Transmembrane</keyword>
<dbReference type="Pfam" id="PF02470">
    <property type="entry name" value="MlaD"/>
    <property type="match status" value="1"/>
</dbReference>
<gene>
    <name evidence="3" type="ORF">HJO_07972</name>
</gene>
<dbReference type="PANTHER" id="PTHR36698:SF2">
    <property type="entry name" value="MCE_MLAD DOMAIN-CONTAINING PROTEIN"/>
    <property type="match status" value="1"/>
</dbReference>
<reference evidence="3 4" key="1">
    <citation type="journal article" date="2014" name="Antonie Van Leeuwenhoek">
        <title>Hyphomonas beringensis sp. nov. and Hyphomonas chukchiensis sp. nov., isolated from surface seawater of the Bering Sea and Chukchi Sea.</title>
        <authorList>
            <person name="Li C."/>
            <person name="Lai Q."/>
            <person name="Li G."/>
            <person name="Dong C."/>
            <person name="Wang J."/>
            <person name="Liao Y."/>
            <person name="Shao Z."/>
        </authorList>
    </citation>
    <scope>NUCLEOTIDE SEQUENCE [LARGE SCALE GENOMIC DNA]</scope>
    <source>
        <strain evidence="3 4">MHS-2</strain>
    </source>
</reference>
<dbReference type="OrthoDB" id="9808689at2"/>
<dbReference type="STRING" id="1280950.HJO_07972"/>
<dbReference type="Proteomes" id="UP000025171">
    <property type="component" value="Unassembled WGS sequence"/>
</dbReference>
<accession>A0A059FQR8</accession>
<proteinExistence type="predicted"/>
<dbReference type="AlphaFoldDB" id="A0A059FQR8"/>
<keyword evidence="4" id="KW-1185">Reference proteome</keyword>
<comment type="caution">
    <text evidence="3">The sequence shown here is derived from an EMBL/GenBank/DDBJ whole genome shotgun (WGS) entry which is preliminary data.</text>
</comment>
<dbReference type="InterPro" id="IPR003399">
    <property type="entry name" value="Mce/MlaD"/>
</dbReference>
<protein>
    <submittedName>
        <fullName evidence="3">Virulence factor Mce-like protein</fullName>
    </submittedName>
</protein>
<keyword evidence="1" id="KW-0472">Membrane</keyword>
<dbReference type="PATRIC" id="fig|1280950.3.peg.1598"/>
<evidence type="ECO:0000313" key="4">
    <source>
        <dbReference type="Proteomes" id="UP000025171"/>
    </source>
</evidence>
<feature type="domain" description="Mce/MlaD" evidence="2">
    <location>
        <begin position="39"/>
        <end position="115"/>
    </location>
</feature>
<evidence type="ECO:0000256" key="1">
    <source>
        <dbReference type="SAM" id="Phobius"/>
    </source>
</evidence>
<keyword evidence="1" id="KW-1133">Transmembrane helix</keyword>
<organism evidence="3 4">
    <name type="scientific">Hyphomonas johnsonii MHS-2</name>
    <dbReference type="NCBI Taxonomy" id="1280950"/>
    <lineage>
        <taxon>Bacteria</taxon>
        <taxon>Pseudomonadati</taxon>
        <taxon>Pseudomonadota</taxon>
        <taxon>Alphaproteobacteria</taxon>
        <taxon>Hyphomonadales</taxon>
        <taxon>Hyphomonadaceae</taxon>
        <taxon>Hyphomonas</taxon>
    </lineage>
</organism>
<feature type="transmembrane region" description="Helical" evidence="1">
    <location>
        <begin position="7"/>
        <end position="29"/>
    </location>
</feature>
<evidence type="ECO:0000313" key="3">
    <source>
        <dbReference type="EMBL" id="KCZ92876.1"/>
    </source>
</evidence>
<dbReference type="PANTHER" id="PTHR36698">
    <property type="entry name" value="BLL5892 PROTEIN"/>
    <property type="match status" value="1"/>
</dbReference>
<sequence>METRANYALIGAFVLLAVVAIAGFVMWLGQSQFRQDFKTYDIVFDGPVSLEEGSQVRYIGIKVGEVSTVRIDRADPSKVRARIRIDRETPVRTDSTASIQLAGITGITFVQITAGTGQPLEARPGEPVPVIRAERTQLDQLFSGGAEVLGNANRAIERVNLLLTDENIAYFTTTLRNVETVSGKLARDDGLIDQASITLANVSDASVRLAAASSSFEHFSNSADARIAEFAEQINGLVGDVRGVTQSAHETIAQSTRAATAAADAIEGPATDVMEDARLVSQDLRVLINRLDRLTREFERNPKGFVVGDPIPYESK</sequence>
<dbReference type="eggNOG" id="COG1463">
    <property type="taxonomic scope" value="Bacteria"/>
</dbReference>
<evidence type="ECO:0000259" key="2">
    <source>
        <dbReference type="Pfam" id="PF02470"/>
    </source>
</evidence>
<dbReference type="RefSeq" id="WP_051618403.1">
    <property type="nucleotide sequence ID" value="NZ_ARYK01000003.1"/>
</dbReference>
<name>A0A059FQR8_9PROT</name>
<dbReference type="EMBL" id="ARYK01000003">
    <property type="protein sequence ID" value="KCZ92876.1"/>
    <property type="molecule type" value="Genomic_DNA"/>
</dbReference>